<dbReference type="PROSITE" id="PS50104">
    <property type="entry name" value="TIR"/>
    <property type="match status" value="1"/>
</dbReference>
<dbReference type="PRINTS" id="PR01537">
    <property type="entry name" value="INTRLKN1R1F"/>
</dbReference>
<keyword evidence="9" id="KW-0812">Transmembrane</keyword>
<dbReference type="AlphaFoldDB" id="A0A3P8QE59"/>
<evidence type="ECO:0000259" key="11">
    <source>
        <dbReference type="PROSITE" id="PS50104"/>
    </source>
</evidence>
<keyword evidence="8" id="KW-0393">Immunoglobulin domain</keyword>
<dbReference type="InterPro" id="IPR036179">
    <property type="entry name" value="Ig-like_dom_sf"/>
</dbReference>
<evidence type="ECO:0000256" key="5">
    <source>
        <dbReference type="ARBA" id="ARBA00023027"/>
    </source>
</evidence>
<keyword evidence="6" id="KW-1015">Disulfide bond</keyword>
<dbReference type="GO" id="GO:0016787">
    <property type="term" value="F:hydrolase activity"/>
    <property type="evidence" value="ECO:0007669"/>
    <property type="project" value="UniProtKB-KW"/>
</dbReference>
<feature type="transmembrane region" description="Helical" evidence="9">
    <location>
        <begin position="331"/>
        <end position="353"/>
    </location>
</feature>
<evidence type="ECO:0000256" key="1">
    <source>
        <dbReference type="ARBA" id="ARBA00009752"/>
    </source>
</evidence>
<comment type="similarity">
    <text evidence="1">Belongs to the interleukin-1 receptor family.</text>
</comment>
<dbReference type="Ensembl" id="ENSACLT00000027924.2">
    <property type="protein sequence ID" value="ENSACLP00000027284.2"/>
    <property type="gene ID" value="ENSACLG00000018548.2"/>
</dbReference>
<dbReference type="SMART" id="SM00409">
    <property type="entry name" value="IG"/>
    <property type="match status" value="3"/>
</dbReference>
<keyword evidence="4" id="KW-0378">Hydrolase</keyword>
<dbReference type="PANTHER" id="PTHR11890:SF26">
    <property type="entry name" value="INTERLEUKIN-1 RECEPTOR TYPE 1"/>
    <property type="match status" value="1"/>
</dbReference>
<dbReference type="InterPro" id="IPR015621">
    <property type="entry name" value="IL-1_rcpt_fam"/>
</dbReference>
<dbReference type="InterPro" id="IPR000157">
    <property type="entry name" value="TIR_dom"/>
</dbReference>
<evidence type="ECO:0000256" key="7">
    <source>
        <dbReference type="ARBA" id="ARBA00023180"/>
    </source>
</evidence>
<reference evidence="13 14" key="1">
    <citation type="submission" date="2018-05" db="EMBL/GenBank/DDBJ databases">
        <authorList>
            <person name="Datahose"/>
        </authorList>
    </citation>
    <scope>NUCLEOTIDE SEQUENCE</scope>
</reference>
<dbReference type="Bgee" id="ENSACLG00000018548">
    <property type="expression patterns" value="Expressed in anal fin and 2 other cell types or tissues"/>
</dbReference>
<dbReference type="InterPro" id="IPR007110">
    <property type="entry name" value="Ig-like_dom"/>
</dbReference>
<dbReference type="GeneID" id="113007563"/>
<feature type="chain" id="PRO_5044231759" evidence="10">
    <location>
        <begin position="22"/>
        <end position="554"/>
    </location>
</feature>
<dbReference type="SUPFAM" id="SSF52200">
    <property type="entry name" value="Toll/Interleukin receptor TIR domain"/>
    <property type="match status" value="1"/>
</dbReference>
<dbReference type="GeneTree" id="ENSGT01090000259985"/>
<keyword evidence="5" id="KW-0520">NAD</keyword>
<dbReference type="Pfam" id="PF01582">
    <property type="entry name" value="TIR"/>
    <property type="match status" value="1"/>
</dbReference>
<evidence type="ECO:0000313" key="14">
    <source>
        <dbReference type="Proteomes" id="UP000265100"/>
    </source>
</evidence>
<keyword evidence="3" id="KW-0677">Repeat</keyword>
<reference evidence="13" key="4">
    <citation type="submission" date="2025-09" db="UniProtKB">
        <authorList>
            <consortium name="Ensembl"/>
        </authorList>
    </citation>
    <scope>IDENTIFICATION</scope>
</reference>
<dbReference type="STRING" id="8154.ENSACLP00000027284"/>
<reference evidence="14" key="2">
    <citation type="submission" date="2023-03" db="EMBL/GenBank/DDBJ databases">
        <authorList>
            <consortium name="Wellcome Sanger Institute Data Sharing"/>
        </authorList>
    </citation>
    <scope>NUCLEOTIDE SEQUENCE [LARGE SCALE GENOMIC DNA]</scope>
</reference>
<dbReference type="PRINTS" id="PR01536">
    <property type="entry name" value="INTRLKN1R12F"/>
</dbReference>
<dbReference type="InterPro" id="IPR035897">
    <property type="entry name" value="Toll_tir_struct_dom_sf"/>
</dbReference>
<sequence>MAAAGWVCLVTVLLSLSFVVTRDHRGEIDTFHVSAGHFFLLNCYTAEAHDVVIWSRGESKDNLSLPTGVEVRDRLLWFLPVQMSHNGSYTCQIRNQSGVLLRRLKFWVSVSSGECPYTVESISITKGVSDSLPCKQKEIFGLNSVVNVRWMKDCQLIQRQGKPISVDMKGNMRLPQASEEDNGKYTCLIDINLDGRNYTASRSILLTVKDDLPEKVFVEPQLVTPDKQEITVELGLRVELQCLAFIGYSEDNESSLHWTVGKDYAEDLEEISVSRKTIHREGKVYELVILSIAKVHRKFLNFEFECHLESLAGEQISVVKLKEADRSSFHMSWAVCLSASLAVLALAACFFFFKVNLILAYRDLLAHFPKQQVPDGKLYDAYVSFIHSNAMSSDEGARFAMQILPEKLEEQYGYSLFIRGRDDCPGEAIHDATAAAMHQCRRLLIILSPEAKTEESTCICDNQSQVWYEQKVGLHDALTKNDPRVILVEIDGPVDYSHLPESVRYIKRKQGALKWKKDFLATHKFTELYSKRNFWINLRYHMPPVPTRRLQTIV</sequence>
<keyword evidence="9" id="KW-1133">Transmembrane helix</keyword>
<dbReference type="PANTHER" id="PTHR11890">
    <property type="entry name" value="INTERLEUKIN-1 RECEPTOR FAMILY MEMBER"/>
    <property type="match status" value="1"/>
</dbReference>
<evidence type="ECO:0000256" key="8">
    <source>
        <dbReference type="ARBA" id="ARBA00023319"/>
    </source>
</evidence>
<dbReference type="SMART" id="SM00255">
    <property type="entry name" value="TIR"/>
    <property type="match status" value="1"/>
</dbReference>
<proteinExistence type="inferred from homology"/>
<feature type="domain" description="TIR" evidence="11">
    <location>
        <begin position="377"/>
        <end position="542"/>
    </location>
</feature>
<dbReference type="CDD" id="cd00096">
    <property type="entry name" value="Ig"/>
    <property type="match status" value="1"/>
</dbReference>
<dbReference type="InterPro" id="IPR003599">
    <property type="entry name" value="Ig_sub"/>
</dbReference>
<evidence type="ECO:0000256" key="10">
    <source>
        <dbReference type="SAM" id="SignalP"/>
    </source>
</evidence>
<keyword evidence="2 10" id="KW-0732">Signal</keyword>
<dbReference type="InterPro" id="IPR004074">
    <property type="entry name" value="IL-1_rcpt_I/II-typ"/>
</dbReference>
<organism evidence="13 14">
    <name type="scientific">Astatotilapia calliptera</name>
    <name type="common">Eastern happy</name>
    <name type="synonym">Chromis callipterus</name>
    <dbReference type="NCBI Taxonomy" id="8154"/>
    <lineage>
        <taxon>Eukaryota</taxon>
        <taxon>Metazoa</taxon>
        <taxon>Chordata</taxon>
        <taxon>Craniata</taxon>
        <taxon>Vertebrata</taxon>
        <taxon>Euteleostomi</taxon>
        <taxon>Actinopterygii</taxon>
        <taxon>Neopterygii</taxon>
        <taxon>Teleostei</taxon>
        <taxon>Neoteleostei</taxon>
        <taxon>Acanthomorphata</taxon>
        <taxon>Ovalentaria</taxon>
        <taxon>Cichlomorphae</taxon>
        <taxon>Cichliformes</taxon>
        <taxon>Cichlidae</taxon>
        <taxon>African cichlids</taxon>
        <taxon>Pseudocrenilabrinae</taxon>
        <taxon>Haplochromini</taxon>
        <taxon>Astatotilapia</taxon>
    </lineage>
</organism>
<evidence type="ECO:0000313" key="13">
    <source>
        <dbReference type="Ensembl" id="ENSACLP00000027284.2"/>
    </source>
</evidence>
<evidence type="ECO:0000256" key="6">
    <source>
        <dbReference type="ARBA" id="ARBA00023157"/>
    </source>
</evidence>
<protein>
    <submittedName>
        <fullName evidence="13">Uncharacterized protein</fullName>
    </submittedName>
</protein>
<evidence type="ECO:0000256" key="3">
    <source>
        <dbReference type="ARBA" id="ARBA00022737"/>
    </source>
</evidence>
<keyword evidence="9" id="KW-0472">Membrane</keyword>
<accession>A0A3P8QE59</accession>
<dbReference type="RefSeq" id="XP_026000063.1">
    <property type="nucleotide sequence ID" value="XM_026144278.1"/>
</dbReference>
<keyword evidence="14" id="KW-1185">Reference proteome</keyword>
<dbReference type="OMA" id="LRYHMPP"/>
<dbReference type="SUPFAM" id="SSF48726">
    <property type="entry name" value="Immunoglobulin"/>
    <property type="match status" value="2"/>
</dbReference>
<name>A0A3P8QE59_ASTCA</name>
<dbReference type="Gene3D" id="3.40.50.10140">
    <property type="entry name" value="Toll/interleukin-1 receptor homology (TIR) domain"/>
    <property type="match status" value="1"/>
</dbReference>
<evidence type="ECO:0000256" key="4">
    <source>
        <dbReference type="ARBA" id="ARBA00022801"/>
    </source>
</evidence>
<dbReference type="Gene3D" id="2.60.40.10">
    <property type="entry name" value="Immunoglobulins"/>
    <property type="match status" value="3"/>
</dbReference>
<dbReference type="PROSITE" id="PS50835">
    <property type="entry name" value="IG_LIKE"/>
    <property type="match status" value="1"/>
</dbReference>
<keyword evidence="7" id="KW-0325">Glycoprotein</keyword>
<feature type="domain" description="Ig-like" evidence="12">
    <location>
        <begin position="116"/>
        <end position="203"/>
    </location>
</feature>
<evidence type="ECO:0000259" key="12">
    <source>
        <dbReference type="PROSITE" id="PS50835"/>
    </source>
</evidence>
<evidence type="ECO:0000256" key="2">
    <source>
        <dbReference type="ARBA" id="ARBA00022729"/>
    </source>
</evidence>
<reference evidence="13" key="3">
    <citation type="submission" date="2025-08" db="UniProtKB">
        <authorList>
            <consortium name="Ensembl"/>
        </authorList>
    </citation>
    <scope>IDENTIFICATION</scope>
</reference>
<dbReference type="Proteomes" id="UP000265100">
    <property type="component" value="Chromosome 16"/>
</dbReference>
<evidence type="ECO:0000256" key="9">
    <source>
        <dbReference type="SAM" id="Phobius"/>
    </source>
</evidence>
<dbReference type="GO" id="GO:0004908">
    <property type="term" value="F:interleukin-1 receptor activity"/>
    <property type="evidence" value="ECO:0007669"/>
    <property type="project" value="InterPro"/>
</dbReference>
<feature type="signal peptide" evidence="10">
    <location>
        <begin position="1"/>
        <end position="21"/>
    </location>
</feature>
<dbReference type="InterPro" id="IPR013783">
    <property type="entry name" value="Ig-like_fold"/>
</dbReference>